<evidence type="ECO:0000256" key="5">
    <source>
        <dbReference type="ARBA" id="ARBA00023015"/>
    </source>
</evidence>
<dbReference type="InterPro" id="IPR051139">
    <property type="entry name" value="Mediator_complx_sub13"/>
</dbReference>
<dbReference type="GO" id="GO:0003713">
    <property type="term" value="F:transcription coactivator activity"/>
    <property type="evidence" value="ECO:0007669"/>
    <property type="project" value="TreeGrafter"/>
</dbReference>
<reference evidence="12" key="1">
    <citation type="submission" date="2016-06" db="UniProtKB">
        <authorList>
            <consortium name="WormBaseParasite"/>
        </authorList>
    </citation>
    <scope>IDENTIFICATION</scope>
</reference>
<gene>
    <name evidence="10" type="ORF">TCNE_LOCUS526</name>
</gene>
<sequence length="607" mass="67417">MSNSTKMTTNGGSLEDCHTNVFALTELNGLKWKCLTTPLSQRTWTSLEHDPVLSAYAKCLQAGILCAWRRQPPQPSSTLAALPLPDYRIDVIKELWVFWYSQEEPECLAQYTSHLSCGEDGQGNWSVPGIQYETRTLFFKALHNLIERNLLKNGYIRIGKYFARPYEIPSADRIQCSPSYITGISFNFFVHGENTVCTSVSIQRQPTLFRLSRRHLDRGKRQPVILGPWSLRAHLIPDQPRIVSVPAPPPHHPFANDGFATMNLNNPNVSSLGVNGSSIGASHCEPTFGTSHQQSAIPCSSSSSANMSGMNAMNANDNRDTIPRETVDKLWKEWLQFFALPNTEKSKDEIMMENVGYMEANDKEQVVSSNDMPKMVLVDVDGVRMWYPSSLIVIQASDDLLLRSEEGQSSEEELENITTSIRVASPSGASGMRAPTPILLRKRQRKHRETELDGPNGERRNMMYSTMVNGARAAQRFFEEACILPSNARRRESMESPAPSGLGLLISGGSTDDDTRWNLTDGMRRKEREYEHCSCRQCQSISSCRAQANSMASTSGMSSQGATPQHGTPQSTRVPTPCGSGLFNSGGDETRPGTPKEYALSEFCLLA</sequence>
<evidence type="ECO:0000256" key="3">
    <source>
        <dbReference type="ARBA" id="ARBA00019618"/>
    </source>
</evidence>
<dbReference type="PANTHER" id="PTHR48249:SF3">
    <property type="entry name" value="MEDIATOR OF RNA POLYMERASE II TRANSCRIPTION SUBUNIT 13"/>
    <property type="match status" value="1"/>
</dbReference>
<organism evidence="11 12">
    <name type="scientific">Toxocara canis</name>
    <name type="common">Canine roundworm</name>
    <dbReference type="NCBI Taxonomy" id="6265"/>
    <lineage>
        <taxon>Eukaryota</taxon>
        <taxon>Metazoa</taxon>
        <taxon>Ecdysozoa</taxon>
        <taxon>Nematoda</taxon>
        <taxon>Chromadorea</taxon>
        <taxon>Rhabditida</taxon>
        <taxon>Spirurina</taxon>
        <taxon>Ascaridomorpha</taxon>
        <taxon>Ascaridoidea</taxon>
        <taxon>Toxocaridae</taxon>
        <taxon>Toxocara</taxon>
    </lineage>
</organism>
<evidence type="ECO:0000256" key="8">
    <source>
        <dbReference type="SAM" id="MobiDB-lite"/>
    </source>
</evidence>
<dbReference type="WBParaSite" id="TCNE_0000052501-mRNA-1">
    <property type="protein sequence ID" value="TCNE_0000052501-mRNA-1"/>
    <property type="gene ID" value="TCNE_0000052501"/>
</dbReference>
<dbReference type="InterPro" id="IPR021643">
    <property type="entry name" value="Mediator_Med13_N"/>
</dbReference>
<dbReference type="Pfam" id="PF11597">
    <property type="entry name" value="Med13_N"/>
    <property type="match status" value="1"/>
</dbReference>
<comment type="subcellular location">
    <subcellularLocation>
        <location evidence="1">Nucleus</location>
    </subcellularLocation>
</comment>
<keyword evidence="7" id="KW-0539">Nucleus</keyword>
<comment type="similarity">
    <text evidence="2">Belongs to the Mediator complex subunit 13 family.</text>
</comment>
<evidence type="ECO:0000256" key="7">
    <source>
        <dbReference type="ARBA" id="ARBA00023242"/>
    </source>
</evidence>
<dbReference type="Proteomes" id="UP000050794">
    <property type="component" value="Unassembled WGS sequence"/>
</dbReference>
<dbReference type="GO" id="GO:0045944">
    <property type="term" value="P:positive regulation of transcription by RNA polymerase II"/>
    <property type="evidence" value="ECO:0007669"/>
    <property type="project" value="TreeGrafter"/>
</dbReference>
<evidence type="ECO:0000256" key="1">
    <source>
        <dbReference type="ARBA" id="ARBA00004123"/>
    </source>
</evidence>
<proteinExistence type="inferred from homology"/>
<evidence type="ECO:0000256" key="4">
    <source>
        <dbReference type="ARBA" id="ARBA00022491"/>
    </source>
</evidence>
<dbReference type="AlphaFoldDB" id="A0A183TWA6"/>
<feature type="region of interest" description="Disordered" evidence="8">
    <location>
        <begin position="489"/>
        <end position="516"/>
    </location>
</feature>
<dbReference type="GO" id="GO:0016592">
    <property type="term" value="C:mediator complex"/>
    <property type="evidence" value="ECO:0007669"/>
    <property type="project" value="TreeGrafter"/>
</dbReference>
<name>A0A183TWA6_TOXCA</name>
<evidence type="ECO:0000313" key="12">
    <source>
        <dbReference type="WBParaSite" id="TCNE_0000052501-mRNA-1"/>
    </source>
</evidence>
<keyword evidence="4" id="KW-0678">Repressor</keyword>
<evidence type="ECO:0000256" key="2">
    <source>
        <dbReference type="ARBA" id="ARBA00009354"/>
    </source>
</evidence>
<feature type="compositionally biased region" description="Polar residues" evidence="8">
    <location>
        <begin position="549"/>
        <end position="574"/>
    </location>
</feature>
<keyword evidence="5" id="KW-0805">Transcription regulation</keyword>
<keyword evidence="6" id="KW-0804">Transcription</keyword>
<reference evidence="10 11" key="2">
    <citation type="submission" date="2018-11" db="EMBL/GenBank/DDBJ databases">
        <authorList>
            <consortium name="Pathogen Informatics"/>
        </authorList>
    </citation>
    <scope>NUCLEOTIDE SEQUENCE [LARGE SCALE GENOMIC DNA]</scope>
</reference>
<dbReference type="EMBL" id="UYWY01000253">
    <property type="protein sequence ID" value="VDM24386.1"/>
    <property type="molecule type" value="Genomic_DNA"/>
</dbReference>
<feature type="domain" description="Mediator complex subunit Med13 N-terminal" evidence="9">
    <location>
        <begin position="13"/>
        <end position="238"/>
    </location>
</feature>
<evidence type="ECO:0000313" key="10">
    <source>
        <dbReference type="EMBL" id="VDM24386.1"/>
    </source>
</evidence>
<feature type="region of interest" description="Disordered" evidence="8">
    <location>
        <begin position="549"/>
        <end position="595"/>
    </location>
</feature>
<evidence type="ECO:0000256" key="6">
    <source>
        <dbReference type="ARBA" id="ARBA00023163"/>
    </source>
</evidence>
<feature type="compositionally biased region" description="Low complexity" evidence="8">
    <location>
        <begin position="500"/>
        <end position="510"/>
    </location>
</feature>
<protein>
    <recommendedName>
        <fullName evidence="3">Mediator of RNA polymerase II transcription subunit 13</fullName>
    </recommendedName>
</protein>
<accession>A0A183TWA6</accession>
<evidence type="ECO:0000313" key="11">
    <source>
        <dbReference type="Proteomes" id="UP000050794"/>
    </source>
</evidence>
<evidence type="ECO:0000259" key="9">
    <source>
        <dbReference type="Pfam" id="PF11597"/>
    </source>
</evidence>
<keyword evidence="11" id="KW-1185">Reference proteome</keyword>
<dbReference type="PANTHER" id="PTHR48249">
    <property type="entry name" value="MEDIATOR OF RNA POLYMERASE II TRANSCRIPTION SUBUNIT 13"/>
    <property type="match status" value="1"/>
</dbReference>